<dbReference type="AlphaFoldDB" id="A0A0F9GPJ0"/>
<comment type="caution">
    <text evidence="1">The sequence shown here is derived from an EMBL/GenBank/DDBJ whole genome shotgun (WGS) entry which is preliminary data.</text>
</comment>
<gene>
    <name evidence="1" type="ORF">LCGC14_1801540</name>
</gene>
<reference evidence="1" key="1">
    <citation type="journal article" date="2015" name="Nature">
        <title>Complex archaea that bridge the gap between prokaryotes and eukaryotes.</title>
        <authorList>
            <person name="Spang A."/>
            <person name="Saw J.H."/>
            <person name="Jorgensen S.L."/>
            <person name="Zaremba-Niedzwiedzka K."/>
            <person name="Martijn J."/>
            <person name="Lind A.E."/>
            <person name="van Eijk R."/>
            <person name="Schleper C."/>
            <person name="Guy L."/>
            <person name="Ettema T.J."/>
        </authorList>
    </citation>
    <scope>NUCLEOTIDE SEQUENCE</scope>
</reference>
<evidence type="ECO:0000313" key="1">
    <source>
        <dbReference type="EMBL" id="KKM00734.1"/>
    </source>
</evidence>
<organism evidence="1">
    <name type="scientific">marine sediment metagenome</name>
    <dbReference type="NCBI Taxonomy" id="412755"/>
    <lineage>
        <taxon>unclassified sequences</taxon>
        <taxon>metagenomes</taxon>
        <taxon>ecological metagenomes</taxon>
    </lineage>
</organism>
<sequence>MPKYLIRIKSENIYDTVIKADNVKQASDLAYNALCDGNPEIEFEESHNDLRIFEVKEIKNDT</sequence>
<name>A0A0F9GPJ0_9ZZZZ</name>
<dbReference type="EMBL" id="LAZR01017364">
    <property type="protein sequence ID" value="KKM00734.1"/>
    <property type="molecule type" value="Genomic_DNA"/>
</dbReference>
<protein>
    <submittedName>
        <fullName evidence="1">Uncharacterized protein</fullName>
    </submittedName>
</protein>
<accession>A0A0F9GPJ0</accession>
<proteinExistence type="predicted"/>